<name>A0AAW6SWW0_9BACI</name>
<dbReference type="GO" id="GO:0003677">
    <property type="term" value="F:DNA binding"/>
    <property type="evidence" value="ECO:0007669"/>
    <property type="project" value="InterPro"/>
</dbReference>
<dbReference type="InterPro" id="IPR010982">
    <property type="entry name" value="Lambda_DNA-bd_dom_sf"/>
</dbReference>
<dbReference type="Pfam" id="PF18768">
    <property type="entry name" value="RNPP_C"/>
    <property type="match status" value="1"/>
</dbReference>
<dbReference type="AlphaFoldDB" id="A0AAW6SWW0"/>
<dbReference type="GeneID" id="79870217"/>
<dbReference type="Proteomes" id="UP001159179">
    <property type="component" value="Unassembled WGS sequence"/>
</dbReference>
<dbReference type="SUPFAM" id="SSF48452">
    <property type="entry name" value="TPR-like"/>
    <property type="match status" value="1"/>
</dbReference>
<dbReference type="SUPFAM" id="SSF47413">
    <property type="entry name" value="lambda repressor-like DNA-binding domains"/>
    <property type="match status" value="1"/>
</dbReference>
<dbReference type="InterPro" id="IPR041315">
    <property type="entry name" value="PlcR_TPR"/>
</dbReference>
<accession>A0AAW6SWW0</accession>
<dbReference type="EMBL" id="JAROYP010000014">
    <property type="protein sequence ID" value="MDH5163345.1"/>
    <property type="molecule type" value="Genomic_DNA"/>
</dbReference>
<dbReference type="InterPro" id="IPR011990">
    <property type="entry name" value="TPR-like_helical_dom_sf"/>
</dbReference>
<reference evidence="2" key="1">
    <citation type="submission" date="2023-03" db="EMBL/GenBank/DDBJ databases">
        <title>Bacterial isolates from washroom surfaces on a university campus.</title>
        <authorList>
            <person name="Holman D.B."/>
            <person name="Gzyl K.E."/>
            <person name="Taheri A.E."/>
        </authorList>
    </citation>
    <scope>NUCLEOTIDE SEQUENCE</scope>
    <source>
        <strain evidence="2">RD03</strain>
    </source>
</reference>
<dbReference type="InterPro" id="IPR053163">
    <property type="entry name" value="HTH-type_regulator_Rgg"/>
</dbReference>
<evidence type="ECO:0000313" key="3">
    <source>
        <dbReference type="Proteomes" id="UP001159179"/>
    </source>
</evidence>
<dbReference type="PANTHER" id="PTHR37038">
    <property type="entry name" value="TRANSCRIPTIONAL REGULATOR-RELATED"/>
    <property type="match status" value="1"/>
</dbReference>
<dbReference type="RefSeq" id="WP_242598337.1">
    <property type="nucleotide sequence ID" value="NZ_BOQX01000010.1"/>
</dbReference>
<dbReference type="InterPro" id="IPR001387">
    <property type="entry name" value="Cro/C1-type_HTH"/>
</dbReference>
<evidence type="ECO:0000259" key="1">
    <source>
        <dbReference type="PROSITE" id="PS50943"/>
    </source>
</evidence>
<organism evidence="2 3">
    <name type="scientific">Heyndrickxia oleronia</name>
    <dbReference type="NCBI Taxonomy" id="38875"/>
    <lineage>
        <taxon>Bacteria</taxon>
        <taxon>Bacillati</taxon>
        <taxon>Bacillota</taxon>
        <taxon>Bacilli</taxon>
        <taxon>Bacillales</taxon>
        <taxon>Bacillaceae</taxon>
        <taxon>Heyndrickxia</taxon>
    </lineage>
</organism>
<feature type="domain" description="HTH cro/C1-type" evidence="1">
    <location>
        <begin position="39"/>
        <end position="63"/>
    </location>
</feature>
<gene>
    <name evidence="2" type="ORF">P5X88_20635</name>
</gene>
<sequence length="293" mass="34730">MTHLNLGEVIDVLMKYKGVSVEELVKNICSVEDMLLFQSNKKYPTIEQLNKFAEKLNVDINYFFNLSSSGGFDYSISIINLIEKYKRKRNYKEIYNIIINEKENPAFLNRLNRQYLVWHEGICIFYLKRNKCKAISILNQAIDITNPLRKNLTEREIEILTSIAIIEKDDLNYSIALDLFIDAYNYLKQLPHIIDSRVTLKVLYALSQLLTRLKRYEDSLMYCLEGITVCRNYEQLYLFGELYYQTGENYIKIGDKEKGIEYINKSINIFELQNNSEYVDLVKKELEHLLREW</sequence>
<evidence type="ECO:0000313" key="2">
    <source>
        <dbReference type="EMBL" id="MDH5163345.1"/>
    </source>
</evidence>
<protein>
    <recommendedName>
        <fullName evidence="1">HTH cro/C1-type domain-containing protein</fullName>
    </recommendedName>
</protein>
<proteinExistence type="predicted"/>
<comment type="caution">
    <text evidence="2">The sequence shown here is derived from an EMBL/GenBank/DDBJ whole genome shotgun (WGS) entry which is preliminary data.</text>
</comment>
<dbReference type="Gene3D" id="1.10.260.40">
    <property type="entry name" value="lambda repressor-like DNA-binding domains"/>
    <property type="match status" value="1"/>
</dbReference>
<dbReference type="PANTHER" id="PTHR37038:SF14">
    <property type="entry name" value="TRANSCRIPTIONAL ACTIVATOR"/>
    <property type="match status" value="1"/>
</dbReference>
<dbReference type="PROSITE" id="PS50943">
    <property type="entry name" value="HTH_CROC1"/>
    <property type="match status" value="1"/>
</dbReference>
<dbReference type="Gene3D" id="1.25.40.10">
    <property type="entry name" value="Tetratricopeptide repeat domain"/>
    <property type="match status" value="1"/>
</dbReference>